<dbReference type="KEGG" id="hcm:HCD_07210"/>
<name>I0EU16_HELCM</name>
<gene>
    <name evidence="1" type="ordered locus">HCD_07210</name>
</gene>
<keyword evidence="2" id="KW-1185">Reference proteome</keyword>
<dbReference type="HOGENOM" id="CLU_1208960_0_0_7"/>
<dbReference type="RefSeq" id="WP_014659916.1">
    <property type="nucleotide sequence ID" value="NC_017735.1"/>
</dbReference>
<dbReference type="PATRIC" id="fig|1163745.3.peg.1522"/>
<dbReference type="OrthoDB" id="5322443at2"/>
<organism evidence="1 2">
    <name type="scientific">Helicobacter cetorum (strain ATCC BAA-540 / CCUG 52418 / MIT 99-5656)</name>
    <dbReference type="NCBI Taxonomy" id="1163745"/>
    <lineage>
        <taxon>Bacteria</taxon>
        <taxon>Pseudomonadati</taxon>
        <taxon>Campylobacterota</taxon>
        <taxon>Epsilonproteobacteria</taxon>
        <taxon>Campylobacterales</taxon>
        <taxon>Helicobacteraceae</taxon>
        <taxon>Helicobacter</taxon>
    </lineage>
</organism>
<dbReference type="EMBL" id="CP003481">
    <property type="protein sequence ID" value="AFI06435.1"/>
    <property type="molecule type" value="Genomic_DNA"/>
</dbReference>
<dbReference type="Proteomes" id="UP000005013">
    <property type="component" value="Chromosome"/>
</dbReference>
<dbReference type="eggNOG" id="ENOG5033T18">
    <property type="taxonomic scope" value="Bacteria"/>
</dbReference>
<evidence type="ECO:0000313" key="1">
    <source>
        <dbReference type="EMBL" id="AFI06435.1"/>
    </source>
</evidence>
<evidence type="ECO:0008006" key="3">
    <source>
        <dbReference type="Google" id="ProtNLM"/>
    </source>
</evidence>
<accession>I0EU16</accession>
<proteinExistence type="predicted"/>
<dbReference type="AlphaFoldDB" id="I0EU16"/>
<evidence type="ECO:0000313" key="2">
    <source>
        <dbReference type="Proteomes" id="UP000005013"/>
    </source>
</evidence>
<protein>
    <recommendedName>
        <fullName evidence="3">Uracil-DNA glycosylase-like domain-containing protein</fullName>
    </recommendedName>
</protein>
<reference evidence="1 2" key="1">
    <citation type="journal article" date="2013" name="PLoS ONE">
        <title>Sequence Divergence and Conservation in Genomes ofHelicobacter cetorum Strains from a Dolphin and a Whale.</title>
        <authorList>
            <person name="Kersulyte D."/>
            <person name="Rossi M."/>
            <person name="Berg D.E."/>
        </authorList>
    </citation>
    <scope>NUCLEOTIDE SEQUENCE [LARGE SCALE GENOMIC DNA]</scope>
    <source>
        <strain evidence="1 2">MIT 99-5656</strain>
    </source>
</reference>
<sequence>MDYSSKLGELNKKHGLVICGKQGGANETADDDKRQDEIDSQRYFSTLKHRVGKSGRGYVKEIVKWFGLWEHPLETEESKITDFEKSIIGIEWLDGHAKITPHSAKDFAENSERILGLLKGLEPKMLFFFGANMFDALSMIKPQAEEVLGKALGEPEKVGKAVFQKFENCQVIALPHTASTDASHSFIESLKPKIKPLIDEYRKSKGV</sequence>